<comment type="caution">
    <text evidence="3">The sequence shown here is derived from an EMBL/GenBank/DDBJ whole genome shotgun (WGS) entry which is preliminary data.</text>
</comment>
<keyword evidence="1" id="KW-0812">Transmembrane</keyword>
<feature type="transmembrane region" description="Helical" evidence="1">
    <location>
        <begin position="153"/>
        <end position="173"/>
    </location>
</feature>
<keyword evidence="4" id="KW-1185">Reference proteome</keyword>
<feature type="transmembrane region" description="Helical" evidence="1">
    <location>
        <begin position="230"/>
        <end position="252"/>
    </location>
</feature>
<feature type="transmembrane region" description="Helical" evidence="1">
    <location>
        <begin position="12"/>
        <end position="32"/>
    </location>
</feature>
<feature type="transmembrane region" description="Helical" evidence="1">
    <location>
        <begin position="102"/>
        <end position="123"/>
    </location>
</feature>
<sequence length="566" mass="62501">MGEKQRSTAAPHLLALGLYTVLAFVFTFPLALNLDRVNAAGDPAVMVWSMAWIAHALATDPLSLYDANIFFPTENSLAYTDILLPSALAAAPFYHLTGNALLGMNVVLFLTFVLSGYTTFLLVRHLLAERPYAVPAALFAGAVYAFSPYRMGHITQLNSMTTYWLPLILLFMHRYLERGRRKRDLWLAGLFFTLNAVSGLYYGVFATLMVAAFLAIWFALRRSLPEARDALRAFPAAAVFGAVLTFLLYPYIALSGGQEHSRDIEQVIGGSFIPRALLVSPPESLLLGWTPEALGLPHGGGRPLYELTLYPGLAAALLALYGLRHRIPRHAALYAGIGLTLALLSLGPRISPFGLAEIPTPYALLYEYLPGFGNLRVPARMWAIVMLCIAVLAGFGLRALLEKLRGRKAALALAAVSVFAALEFMPTLPWDRYIDRGPATPEPAYAWLAENDPDTVVAEVPFASDNDPFRETPRMYRSTYGWWRLVNGYASYFPEGYAETRTALNTFPDDRSLKRAQNLGVRYIILHPGEYDEDGEDGSARIRAADANPNLERVIGDSEAILYRLK</sequence>
<organism evidence="3 4">
    <name type="scientific">Rubrobacter taiwanensis</name>
    <dbReference type="NCBI Taxonomy" id="185139"/>
    <lineage>
        <taxon>Bacteria</taxon>
        <taxon>Bacillati</taxon>
        <taxon>Actinomycetota</taxon>
        <taxon>Rubrobacteria</taxon>
        <taxon>Rubrobacterales</taxon>
        <taxon>Rubrobacteraceae</taxon>
        <taxon>Rubrobacter</taxon>
    </lineage>
</organism>
<dbReference type="AlphaFoldDB" id="A0A4V2NVJ0"/>
<evidence type="ECO:0000259" key="2">
    <source>
        <dbReference type="Pfam" id="PF19830"/>
    </source>
</evidence>
<name>A0A4V2NVJ0_9ACTN</name>
<dbReference type="RefSeq" id="WP_132692820.1">
    <property type="nucleotide sequence ID" value="NZ_SKBU01000038.1"/>
</dbReference>
<keyword evidence="1" id="KW-1133">Transmembrane helix</keyword>
<dbReference type="EMBL" id="SKBU01000038">
    <property type="protein sequence ID" value="TCJ13652.1"/>
    <property type="molecule type" value="Genomic_DNA"/>
</dbReference>
<dbReference type="Pfam" id="PF19830">
    <property type="entry name" value="DUF6311"/>
    <property type="match status" value="1"/>
</dbReference>
<reference evidence="3 4" key="1">
    <citation type="submission" date="2019-03" db="EMBL/GenBank/DDBJ databases">
        <title>Whole genome sequence of a novel Rubrobacter taiwanensis strain, isolated from Yellowstone National Park.</title>
        <authorList>
            <person name="Freed S."/>
            <person name="Ramaley R.F."/>
            <person name="Kyndt J.A."/>
        </authorList>
    </citation>
    <scope>NUCLEOTIDE SEQUENCE [LARGE SCALE GENOMIC DNA]</scope>
    <source>
        <strain evidence="3 4">Yellowstone</strain>
    </source>
</reference>
<feature type="transmembrane region" description="Helical" evidence="1">
    <location>
        <begin position="379"/>
        <end position="397"/>
    </location>
</feature>
<gene>
    <name evidence="3" type="ORF">E0L93_14640</name>
</gene>
<protein>
    <recommendedName>
        <fullName evidence="2">DUF6311 domain-containing protein</fullName>
    </recommendedName>
</protein>
<evidence type="ECO:0000256" key="1">
    <source>
        <dbReference type="SAM" id="Phobius"/>
    </source>
</evidence>
<feature type="transmembrane region" description="Helical" evidence="1">
    <location>
        <begin position="331"/>
        <end position="350"/>
    </location>
</feature>
<proteinExistence type="predicted"/>
<keyword evidence="1" id="KW-0472">Membrane</keyword>
<feature type="transmembrane region" description="Helical" evidence="1">
    <location>
        <begin position="185"/>
        <end position="218"/>
    </location>
</feature>
<accession>A0A4V2NVJ0</accession>
<evidence type="ECO:0000313" key="4">
    <source>
        <dbReference type="Proteomes" id="UP000295244"/>
    </source>
</evidence>
<dbReference type="Proteomes" id="UP000295244">
    <property type="component" value="Unassembled WGS sequence"/>
</dbReference>
<dbReference type="OrthoDB" id="3277912at2"/>
<dbReference type="InterPro" id="IPR046278">
    <property type="entry name" value="DUF6311"/>
</dbReference>
<feature type="domain" description="DUF6311" evidence="2">
    <location>
        <begin position="16"/>
        <end position="416"/>
    </location>
</feature>
<feature type="transmembrane region" description="Helical" evidence="1">
    <location>
        <begin position="409"/>
        <end position="430"/>
    </location>
</feature>
<evidence type="ECO:0000313" key="3">
    <source>
        <dbReference type="EMBL" id="TCJ13652.1"/>
    </source>
</evidence>